<gene>
    <name evidence="3" type="ORF">V865_004773</name>
</gene>
<dbReference type="GeneID" id="91103574"/>
<feature type="region of interest" description="Disordered" evidence="1">
    <location>
        <begin position="1"/>
        <end position="34"/>
    </location>
</feature>
<dbReference type="KEGG" id="ker:91103574"/>
<dbReference type="RefSeq" id="XP_066084646.1">
    <property type="nucleotide sequence ID" value="XM_066228549.1"/>
</dbReference>
<keyword evidence="2" id="KW-1133">Transmembrane helix</keyword>
<feature type="transmembrane region" description="Helical" evidence="2">
    <location>
        <begin position="41"/>
        <end position="66"/>
    </location>
</feature>
<keyword evidence="4" id="KW-1185">Reference proteome</keyword>
<keyword evidence="2" id="KW-0812">Transmembrane</keyword>
<feature type="transmembrane region" description="Helical" evidence="2">
    <location>
        <begin position="78"/>
        <end position="99"/>
    </location>
</feature>
<name>A0AAX4KKL5_9TREE</name>
<sequence length="169" mass="19169">MTLPDTNSITPKDSDGPDLSESPSMLNGDRQNGKPTPQQVVILPFSTLLLFCFIVWLLVFIEILILYSPIGYRKDASLCVSAFQTIFFILSLTSIYAAFFEPGLKYEGSATDPQWKFREKNWLVFFTKVGLVMNAMHGFMLCKEITVINREELTLMGSRLESSWYSSLT</sequence>
<feature type="compositionally biased region" description="Polar residues" evidence="1">
    <location>
        <begin position="21"/>
        <end position="34"/>
    </location>
</feature>
<accession>A0AAX4KKL5</accession>
<dbReference type="EMBL" id="CP144089">
    <property type="protein sequence ID" value="WWD06679.1"/>
    <property type="molecule type" value="Genomic_DNA"/>
</dbReference>
<evidence type="ECO:0000313" key="3">
    <source>
        <dbReference type="EMBL" id="WWD06679.1"/>
    </source>
</evidence>
<feature type="compositionally biased region" description="Polar residues" evidence="1">
    <location>
        <begin position="1"/>
        <end position="11"/>
    </location>
</feature>
<evidence type="ECO:0000256" key="1">
    <source>
        <dbReference type="SAM" id="MobiDB-lite"/>
    </source>
</evidence>
<reference evidence="3 4" key="1">
    <citation type="submission" date="2024-01" db="EMBL/GenBank/DDBJ databases">
        <title>Comparative genomics of Cryptococcus and Kwoniella reveals pathogenesis evolution and contrasting modes of karyotype evolution via chromosome fusion or intercentromeric recombination.</title>
        <authorList>
            <person name="Coelho M.A."/>
            <person name="David-Palma M."/>
            <person name="Shea T."/>
            <person name="Bowers K."/>
            <person name="McGinley-Smith S."/>
            <person name="Mohammad A.W."/>
            <person name="Gnirke A."/>
            <person name="Yurkov A.M."/>
            <person name="Nowrousian M."/>
            <person name="Sun S."/>
            <person name="Cuomo C.A."/>
            <person name="Heitman J."/>
        </authorList>
    </citation>
    <scope>NUCLEOTIDE SEQUENCE [LARGE SCALE GENOMIC DNA]</scope>
    <source>
        <strain evidence="3 4">PYCC6329</strain>
    </source>
</reference>
<feature type="transmembrane region" description="Helical" evidence="2">
    <location>
        <begin position="122"/>
        <end position="142"/>
    </location>
</feature>
<keyword evidence="2" id="KW-0472">Membrane</keyword>
<organism evidence="3 4">
    <name type="scientific">Kwoniella europaea PYCC6329</name>
    <dbReference type="NCBI Taxonomy" id="1423913"/>
    <lineage>
        <taxon>Eukaryota</taxon>
        <taxon>Fungi</taxon>
        <taxon>Dikarya</taxon>
        <taxon>Basidiomycota</taxon>
        <taxon>Agaricomycotina</taxon>
        <taxon>Tremellomycetes</taxon>
        <taxon>Tremellales</taxon>
        <taxon>Cryptococcaceae</taxon>
        <taxon>Kwoniella</taxon>
    </lineage>
</organism>
<proteinExistence type="predicted"/>
<dbReference type="AlphaFoldDB" id="A0AAX4KKL5"/>
<protein>
    <submittedName>
        <fullName evidence="3">Uncharacterized protein</fullName>
    </submittedName>
</protein>
<evidence type="ECO:0000256" key="2">
    <source>
        <dbReference type="SAM" id="Phobius"/>
    </source>
</evidence>
<dbReference type="Proteomes" id="UP001358614">
    <property type="component" value="Chromosome 1"/>
</dbReference>
<evidence type="ECO:0000313" key="4">
    <source>
        <dbReference type="Proteomes" id="UP001358614"/>
    </source>
</evidence>